<dbReference type="STRING" id="2070753.A0A3A2ZJE3"/>
<proteinExistence type="predicted"/>
<reference evidence="2" key="1">
    <citation type="submission" date="2017-02" db="EMBL/GenBank/DDBJ databases">
        <authorList>
            <person name="Tafer H."/>
            <person name="Lopandic K."/>
        </authorList>
    </citation>
    <scope>NUCLEOTIDE SEQUENCE [LARGE SCALE GENOMIC DNA]</scope>
    <source>
        <strain evidence="2">CBS 366.77</strain>
    </source>
</reference>
<comment type="caution">
    <text evidence="1">The sequence shown here is derived from an EMBL/GenBank/DDBJ whole genome shotgun (WGS) entry which is preliminary data.</text>
</comment>
<evidence type="ECO:0000313" key="2">
    <source>
        <dbReference type="Proteomes" id="UP000266188"/>
    </source>
</evidence>
<gene>
    <name evidence="1" type="ORF">PHISCL_04409</name>
</gene>
<name>A0A3A2ZJE3_9EURO</name>
<dbReference type="OrthoDB" id="2420608at2759"/>
<organism evidence="1 2">
    <name type="scientific">Aspergillus sclerotialis</name>
    <dbReference type="NCBI Taxonomy" id="2070753"/>
    <lineage>
        <taxon>Eukaryota</taxon>
        <taxon>Fungi</taxon>
        <taxon>Dikarya</taxon>
        <taxon>Ascomycota</taxon>
        <taxon>Pezizomycotina</taxon>
        <taxon>Eurotiomycetes</taxon>
        <taxon>Eurotiomycetidae</taxon>
        <taxon>Eurotiales</taxon>
        <taxon>Aspergillaceae</taxon>
        <taxon>Aspergillus</taxon>
        <taxon>Aspergillus subgen. Polypaecilum</taxon>
    </lineage>
</organism>
<dbReference type="EMBL" id="MVGC01000129">
    <property type="protein sequence ID" value="RJE23252.1"/>
    <property type="molecule type" value="Genomic_DNA"/>
</dbReference>
<evidence type="ECO:0000313" key="1">
    <source>
        <dbReference type="EMBL" id="RJE23252.1"/>
    </source>
</evidence>
<keyword evidence="2" id="KW-1185">Reference proteome</keyword>
<accession>A0A3A2ZJE3</accession>
<sequence>MGWGEILKYFPGWSTDGLDNWNQFHWIKRLEDPPLSREWSYVERVKLDRLKDIEGLSWTDIRREIPGRLLAEVEFELLKRWYKMEEERWSRFQISCVPPP</sequence>
<protein>
    <submittedName>
        <fullName evidence="1">Uncharacterized protein</fullName>
    </submittedName>
</protein>
<dbReference type="Proteomes" id="UP000266188">
    <property type="component" value="Unassembled WGS sequence"/>
</dbReference>
<dbReference type="AlphaFoldDB" id="A0A3A2ZJE3"/>